<dbReference type="OrthoDB" id="10252174at2759"/>
<comment type="caution">
    <text evidence="5">The sequence shown here is derived from an EMBL/GenBank/DDBJ whole genome shotgun (WGS) entry which is preliminary data.</text>
</comment>
<dbReference type="AlphaFoldDB" id="A0A1R2C5S3"/>
<protein>
    <recommendedName>
        <fullName evidence="4">Centromere protein J C-terminal domain-containing protein</fullName>
    </recommendedName>
</protein>
<evidence type="ECO:0000256" key="1">
    <source>
        <dbReference type="ARBA" id="ARBA00005627"/>
    </source>
</evidence>
<evidence type="ECO:0000259" key="4">
    <source>
        <dbReference type="Pfam" id="PF07202"/>
    </source>
</evidence>
<dbReference type="InterPro" id="IPR026581">
    <property type="entry name" value="TCP10L/CENPJ"/>
</dbReference>
<sequence>MENPIGISSKEKPKKRFLKKGEGKSCLALPSKKKDSKSEEPVLQPAAKVTVCKAPEFQVLEPKSKEPRKKIPILNQTPAPTKPQTEETIYYDPSALKCDDEILPPQIKEEPKKTNKVEDIYNEKMNELSLQIERFNKQGQMLKLENKEMKNKIQMIERDYEDFMSKRAKRIQDLQVYKENEIKRISKEMLALKKKYTVEQPTKTDEIEELMQLLRKNQEEIAIKEAKNGITLNEISKNYASLVEEINELETQVKIREQIMLKEKFSKNQPKGPTEKVFNDGTKRKTFPDGREIICYFNGDIKEIFPDGRVIYMYNDDQTTQTTFPDGTEVFEFSSGQIEKTYPDGRKEITFPDGTSEIVYNE</sequence>
<dbReference type="PANTHER" id="PTHR10331">
    <property type="entry name" value="T COMPLEX PROTEIN 10"/>
    <property type="match status" value="1"/>
</dbReference>
<proteinExistence type="inferred from homology"/>
<feature type="region of interest" description="Disordered" evidence="3">
    <location>
        <begin position="62"/>
        <end position="85"/>
    </location>
</feature>
<keyword evidence="6" id="KW-1185">Reference proteome</keyword>
<name>A0A1R2C5S3_9CILI</name>
<evidence type="ECO:0000313" key="6">
    <source>
        <dbReference type="Proteomes" id="UP000187209"/>
    </source>
</evidence>
<evidence type="ECO:0000256" key="3">
    <source>
        <dbReference type="SAM" id="MobiDB-lite"/>
    </source>
</evidence>
<evidence type="ECO:0000313" key="5">
    <source>
        <dbReference type="EMBL" id="OMJ84368.1"/>
    </source>
</evidence>
<feature type="compositionally biased region" description="Polar residues" evidence="3">
    <location>
        <begin position="74"/>
        <end position="85"/>
    </location>
</feature>
<dbReference type="Pfam" id="PF07202">
    <property type="entry name" value="Tcp10_C"/>
    <property type="match status" value="1"/>
</dbReference>
<dbReference type="Gene3D" id="2.60.450.20">
    <property type="match status" value="1"/>
</dbReference>
<dbReference type="PANTHER" id="PTHR10331:SF6">
    <property type="entry name" value="SPINDLE ASSEMBLY ABNORMAL 4"/>
    <property type="match status" value="1"/>
</dbReference>
<organism evidence="5 6">
    <name type="scientific">Stentor coeruleus</name>
    <dbReference type="NCBI Taxonomy" id="5963"/>
    <lineage>
        <taxon>Eukaryota</taxon>
        <taxon>Sar</taxon>
        <taxon>Alveolata</taxon>
        <taxon>Ciliophora</taxon>
        <taxon>Postciliodesmatophora</taxon>
        <taxon>Heterotrichea</taxon>
        <taxon>Heterotrichida</taxon>
        <taxon>Stentoridae</taxon>
        <taxon>Stentor</taxon>
    </lineage>
</organism>
<dbReference type="Proteomes" id="UP000187209">
    <property type="component" value="Unassembled WGS sequence"/>
</dbReference>
<feature type="domain" description="Centromere protein J C-terminal" evidence="4">
    <location>
        <begin position="325"/>
        <end position="359"/>
    </location>
</feature>
<dbReference type="InterPro" id="IPR047002">
    <property type="entry name" value="Tcp10_C_sf"/>
</dbReference>
<gene>
    <name evidence="5" type="ORF">SteCoe_14520</name>
</gene>
<feature type="coiled-coil region" evidence="2">
    <location>
        <begin position="207"/>
        <end position="259"/>
    </location>
</feature>
<dbReference type="InterPro" id="IPR009852">
    <property type="entry name" value="CENPJ_C_dom"/>
</dbReference>
<accession>A0A1R2C5S3</accession>
<evidence type="ECO:0000256" key="2">
    <source>
        <dbReference type="SAM" id="Coils"/>
    </source>
</evidence>
<comment type="similarity">
    <text evidence="1">Belongs to the TCP10 family.</text>
</comment>
<dbReference type="EMBL" id="MPUH01000271">
    <property type="protein sequence ID" value="OMJ84368.1"/>
    <property type="molecule type" value="Genomic_DNA"/>
</dbReference>
<feature type="region of interest" description="Disordered" evidence="3">
    <location>
        <begin position="1"/>
        <end position="45"/>
    </location>
</feature>
<keyword evidence="2" id="KW-0175">Coiled coil</keyword>
<reference evidence="5 6" key="1">
    <citation type="submission" date="2016-11" db="EMBL/GenBank/DDBJ databases">
        <title>The macronuclear genome of Stentor coeruleus: a giant cell with tiny introns.</title>
        <authorList>
            <person name="Slabodnick M."/>
            <person name="Ruby J.G."/>
            <person name="Reiff S.B."/>
            <person name="Swart E.C."/>
            <person name="Gosai S."/>
            <person name="Prabakaran S."/>
            <person name="Witkowska E."/>
            <person name="Larue G.E."/>
            <person name="Fisher S."/>
            <person name="Freeman R.M."/>
            <person name="Gunawardena J."/>
            <person name="Chu W."/>
            <person name="Stover N.A."/>
            <person name="Gregory B.D."/>
            <person name="Nowacki M."/>
            <person name="Derisi J."/>
            <person name="Roy S.W."/>
            <person name="Marshall W.F."/>
            <person name="Sood P."/>
        </authorList>
    </citation>
    <scope>NUCLEOTIDE SEQUENCE [LARGE SCALE GENOMIC DNA]</scope>
    <source>
        <strain evidence="5">WM001</strain>
    </source>
</reference>
<feature type="coiled-coil region" evidence="2">
    <location>
        <begin position="118"/>
        <end position="166"/>
    </location>
</feature>